<keyword evidence="7 11" id="KW-0276">Fatty acid metabolism</keyword>
<dbReference type="InterPro" id="IPR037143">
    <property type="entry name" value="4-PPantetheinyl_Trfase_dom_sf"/>
</dbReference>
<dbReference type="SUPFAM" id="SSF56214">
    <property type="entry name" value="4'-phosphopantetheinyl transferase"/>
    <property type="match status" value="1"/>
</dbReference>
<evidence type="ECO:0000256" key="3">
    <source>
        <dbReference type="ARBA" id="ARBA00022490"/>
    </source>
</evidence>
<evidence type="ECO:0000256" key="10">
    <source>
        <dbReference type="ARBA" id="ARBA00023160"/>
    </source>
</evidence>
<dbReference type="AlphaFoldDB" id="A0A0V8JQ25"/>
<accession>A0A0V8JQ25</accession>
<evidence type="ECO:0000256" key="6">
    <source>
        <dbReference type="ARBA" id="ARBA00022723"/>
    </source>
</evidence>
<dbReference type="EMBL" id="LNQP01000010">
    <property type="protein sequence ID" value="KSU89147.1"/>
    <property type="molecule type" value="Genomic_DNA"/>
</dbReference>
<evidence type="ECO:0000259" key="12">
    <source>
        <dbReference type="Pfam" id="PF01648"/>
    </source>
</evidence>
<comment type="subcellular location">
    <subcellularLocation>
        <location evidence="11">Cytoplasm</location>
    </subcellularLocation>
</comment>
<dbReference type="InterPro" id="IPR002582">
    <property type="entry name" value="ACPS"/>
</dbReference>
<dbReference type="GO" id="GO:0000287">
    <property type="term" value="F:magnesium ion binding"/>
    <property type="evidence" value="ECO:0007669"/>
    <property type="project" value="UniProtKB-UniRule"/>
</dbReference>
<proteinExistence type="inferred from homology"/>
<keyword evidence="4 11" id="KW-0444">Lipid biosynthesis</keyword>
<feature type="binding site" evidence="11">
    <location>
        <position position="8"/>
    </location>
    <ligand>
        <name>Mg(2+)</name>
        <dbReference type="ChEBI" id="CHEBI:18420"/>
    </ligand>
</feature>
<evidence type="ECO:0000256" key="5">
    <source>
        <dbReference type="ARBA" id="ARBA00022679"/>
    </source>
</evidence>
<keyword evidence="14" id="KW-1185">Reference proteome</keyword>
<keyword evidence="10 11" id="KW-0275">Fatty acid biosynthesis</keyword>
<dbReference type="InterPro" id="IPR050559">
    <property type="entry name" value="P-Pant_transferase_sf"/>
</dbReference>
<evidence type="ECO:0000256" key="11">
    <source>
        <dbReference type="HAMAP-Rule" id="MF_00101"/>
    </source>
</evidence>
<dbReference type="Proteomes" id="UP000053681">
    <property type="component" value="Unassembled WGS sequence"/>
</dbReference>
<organism evidence="13 14">
    <name type="scientific">Priestia veravalensis</name>
    <dbReference type="NCBI Taxonomy" id="1414648"/>
    <lineage>
        <taxon>Bacteria</taxon>
        <taxon>Bacillati</taxon>
        <taxon>Bacillota</taxon>
        <taxon>Bacilli</taxon>
        <taxon>Bacillales</taxon>
        <taxon>Bacillaceae</taxon>
        <taxon>Priestia</taxon>
    </lineage>
</organism>
<gene>
    <name evidence="11" type="primary">acpS</name>
    <name evidence="13" type="ORF">AS180_03890</name>
</gene>
<dbReference type="GO" id="GO:0005829">
    <property type="term" value="C:cytosol"/>
    <property type="evidence" value="ECO:0007669"/>
    <property type="project" value="TreeGrafter"/>
</dbReference>
<comment type="cofactor">
    <cofactor evidence="1 11">
        <name>Mg(2+)</name>
        <dbReference type="ChEBI" id="CHEBI:18420"/>
    </cofactor>
</comment>
<dbReference type="NCBIfam" id="TIGR00556">
    <property type="entry name" value="pantethn_trn"/>
    <property type="match status" value="1"/>
</dbReference>
<dbReference type="PANTHER" id="PTHR12215:SF10">
    <property type="entry name" value="L-AMINOADIPATE-SEMIALDEHYDE DEHYDROGENASE-PHOSPHOPANTETHEINYL TRANSFERASE"/>
    <property type="match status" value="1"/>
</dbReference>
<dbReference type="NCBIfam" id="TIGR00516">
    <property type="entry name" value="acpS"/>
    <property type="match status" value="1"/>
</dbReference>
<dbReference type="EC" id="2.7.8.7" evidence="11"/>
<evidence type="ECO:0000256" key="1">
    <source>
        <dbReference type="ARBA" id="ARBA00001946"/>
    </source>
</evidence>
<comment type="similarity">
    <text evidence="2">Belongs to the P-Pant transferase superfamily. Gsp/Sfp/HetI/AcpT family.</text>
</comment>
<evidence type="ECO:0000256" key="8">
    <source>
        <dbReference type="ARBA" id="ARBA00022842"/>
    </source>
</evidence>
<comment type="function">
    <text evidence="11">Transfers the 4'-phosphopantetheine moiety from coenzyme A to a Ser of acyl-carrier-protein.</text>
</comment>
<name>A0A0V8JQ25_9BACI</name>
<dbReference type="GO" id="GO:0019878">
    <property type="term" value="P:lysine biosynthetic process via aminoadipic acid"/>
    <property type="evidence" value="ECO:0007669"/>
    <property type="project" value="TreeGrafter"/>
</dbReference>
<protein>
    <recommendedName>
        <fullName evidence="11">Holo-[acyl-carrier-protein] synthase</fullName>
        <shortName evidence="11">Holo-ACP synthase</shortName>
        <ecNumber evidence="11">2.7.8.7</ecNumber>
    </recommendedName>
    <alternativeName>
        <fullName evidence="11">4'-phosphopantetheinyl transferase AcpS</fullName>
    </alternativeName>
</protein>
<dbReference type="GeneID" id="93684734"/>
<dbReference type="Pfam" id="PF01648">
    <property type="entry name" value="ACPS"/>
    <property type="match status" value="1"/>
</dbReference>
<evidence type="ECO:0000256" key="4">
    <source>
        <dbReference type="ARBA" id="ARBA00022516"/>
    </source>
</evidence>
<comment type="catalytic activity">
    <reaction evidence="11">
        <text>apo-[ACP] + CoA = holo-[ACP] + adenosine 3',5'-bisphosphate + H(+)</text>
        <dbReference type="Rhea" id="RHEA:12068"/>
        <dbReference type="Rhea" id="RHEA-COMP:9685"/>
        <dbReference type="Rhea" id="RHEA-COMP:9690"/>
        <dbReference type="ChEBI" id="CHEBI:15378"/>
        <dbReference type="ChEBI" id="CHEBI:29999"/>
        <dbReference type="ChEBI" id="CHEBI:57287"/>
        <dbReference type="ChEBI" id="CHEBI:58343"/>
        <dbReference type="ChEBI" id="CHEBI:64479"/>
        <dbReference type="EC" id="2.7.8.7"/>
    </reaction>
</comment>
<dbReference type="InterPro" id="IPR008278">
    <property type="entry name" value="4-PPantetheinyl_Trfase_dom"/>
</dbReference>
<feature type="domain" description="4'-phosphopantetheinyl transferase" evidence="12">
    <location>
        <begin position="4"/>
        <end position="113"/>
    </location>
</feature>
<dbReference type="GO" id="GO:0008897">
    <property type="term" value="F:holo-[acyl-carrier-protein] synthase activity"/>
    <property type="evidence" value="ECO:0007669"/>
    <property type="project" value="UniProtKB-UniRule"/>
</dbReference>
<reference evidence="13 14" key="1">
    <citation type="submission" date="2015-11" db="EMBL/GenBank/DDBJ databases">
        <title>Bacillus caseinolyticus sp nov.</title>
        <authorList>
            <person name="Dastager S.G."/>
            <person name="Mawlankar R."/>
        </authorList>
    </citation>
    <scope>NUCLEOTIDE SEQUENCE [LARGE SCALE GENOMIC DNA]</scope>
    <source>
        <strain evidence="13 14">SGD-V-76</strain>
    </source>
</reference>
<feature type="binding site" evidence="11">
    <location>
        <position position="58"/>
    </location>
    <ligand>
        <name>Mg(2+)</name>
        <dbReference type="ChEBI" id="CHEBI:18420"/>
    </ligand>
</feature>
<keyword evidence="6 11" id="KW-0479">Metal-binding</keyword>
<sequence length="122" mass="13688">MIKGIGLDITELDRIEKLAKRQSSFVTRILTKNEKASYDKLQGKRQIEFLAGRFSAKEAYSKALGTGIGKDLSFQDIEVLNEHSGKPVLYTLNKSDNKYIHVSISHSQHYVVTQVIIESSSS</sequence>
<evidence type="ECO:0000256" key="7">
    <source>
        <dbReference type="ARBA" id="ARBA00022832"/>
    </source>
</evidence>
<keyword evidence="9 11" id="KW-0443">Lipid metabolism</keyword>
<evidence type="ECO:0000313" key="14">
    <source>
        <dbReference type="Proteomes" id="UP000053681"/>
    </source>
</evidence>
<evidence type="ECO:0000256" key="2">
    <source>
        <dbReference type="ARBA" id="ARBA00010990"/>
    </source>
</evidence>
<dbReference type="HAMAP" id="MF_00101">
    <property type="entry name" value="AcpS"/>
    <property type="match status" value="1"/>
</dbReference>
<dbReference type="GO" id="GO:0006633">
    <property type="term" value="P:fatty acid biosynthetic process"/>
    <property type="evidence" value="ECO:0007669"/>
    <property type="project" value="UniProtKB-UniRule"/>
</dbReference>
<comment type="similarity">
    <text evidence="11">Belongs to the P-Pant transferase superfamily. AcpS family.</text>
</comment>
<dbReference type="Gene3D" id="3.90.470.20">
    <property type="entry name" value="4'-phosphopantetheinyl transferase domain"/>
    <property type="match status" value="1"/>
</dbReference>
<dbReference type="RefSeq" id="WP_025910601.1">
    <property type="nucleotide sequence ID" value="NZ_KQ758630.1"/>
</dbReference>
<evidence type="ECO:0000256" key="9">
    <source>
        <dbReference type="ARBA" id="ARBA00023098"/>
    </source>
</evidence>
<dbReference type="PANTHER" id="PTHR12215">
    <property type="entry name" value="PHOSPHOPANTETHEINE TRANSFERASE"/>
    <property type="match status" value="1"/>
</dbReference>
<keyword evidence="5 11" id="KW-0808">Transferase</keyword>
<dbReference type="InterPro" id="IPR004568">
    <property type="entry name" value="Ppantetheine-prot_Trfase_dom"/>
</dbReference>
<comment type="caution">
    <text evidence="13">The sequence shown here is derived from an EMBL/GenBank/DDBJ whole genome shotgun (WGS) entry which is preliminary data.</text>
</comment>
<keyword evidence="3 11" id="KW-0963">Cytoplasm</keyword>
<evidence type="ECO:0000313" key="13">
    <source>
        <dbReference type="EMBL" id="KSU89147.1"/>
    </source>
</evidence>
<keyword evidence="8 11" id="KW-0460">Magnesium</keyword>